<accession>A0A422NN34</accession>
<comment type="caution">
    <text evidence="10">The sequence shown here is derived from an EMBL/GenBank/DDBJ whole genome shotgun (WGS) entry which is preliminary data.</text>
</comment>
<organism evidence="10 11">
    <name type="scientific">Trypanosoma rangeli</name>
    <dbReference type="NCBI Taxonomy" id="5698"/>
    <lineage>
        <taxon>Eukaryota</taxon>
        <taxon>Discoba</taxon>
        <taxon>Euglenozoa</taxon>
        <taxon>Kinetoplastea</taxon>
        <taxon>Metakinetoplastina</taxon>
        <taxon>Trypanosomatida</taxon>
        <taxon>Trypanosomatidae</taxon>
        <taxon>Trypanosoma</taxon>
        <taxon>Herpetosoma</taxon>
    </lineage>
</organism>
<reference evidence="10 11" key="1">
    <citation type="journal article" date="2018" name="BMC Genomics">
        <title>Genomic comparison of Trypanosoma conorhini and Trypanosoma rangeli to Trypanosoma cruzi strains of high and low virulence.</title>
        <authorList>
            <person name="Bradwell K.R."/>
            <person name="Koparde V.N."/>
            <person name="Matveyev A.V."/>
            <person name="Serrano M.G."/>
            <person name="Alves J.M."/>
            <person name="Parikh H."/>
            <person name="Huang B."/>
            <person name="Lee V."/>
            <person name="Espinosa-Alvarez O."/>
            <person name="Ortiz P.A."/>
            <person name="Costa-Martins A.G."/>
            <person name="Teixeira M.M."/>
            <person name="Buck G.A."/>
        </authorList>
    </citation>
    <scope>NUCLEOTIDE SEQUENCE [LARGE SCALE GENOMIC DNA]</scope>
    <source>
        <strain evidence="10 11">AM80</strain>
    </source>
</reference>
<proteinExistence type="predicted"/>
<dbReference type="Pfam" id="PF01094">
    <property type="entry name" value="ANF_receptor"/>
    <property type="match status" value="2"/>
</dbReference>
<dbReference type="GO" id="GO:0016020">
    <property type="term" value="C:membrane"/>
    <property type="evidence" value="ECO:0007669"/>
    <property type="project" value="UniProtKB-SubCell"/>
</dbReference>
<dbReference type="InterPro" id="IPR028082">
    <property type="entry name" value="Peripla_BP_I"/>
</dbReference>
<feature type="signal peptide" evidence="8">
    <location>
        <begin position="1"/>
        <end position="24"/>
    </location>
</feature>
<name>A0A422NN34_TRYRA</name>
<evidence type="ECO:0000256" key="6">
    <source>
        <dbReference type="ARBA" id="ARBA00023180"/>
    </source>
</evidence>
<keyword evidence="6" id="KW-0325">Glycoprotein</keyword>
<keyword evidence="4 7" id="KW-0472">Membrane</keyword>
<evidence type="ECO:0000256" key="1">
    <source>
        <dbReference type="ARBA" id="ARBA00004141"/>
    </source>
</evidence>
<protein>
    <submittedName>
        <fullName evidence="10">Putative extracellular receptor</fullName>
    </submittedName>
</protein>
<evidence type="ECO:0000256" key="5">
    <source>
        <dbReference type="ARBA" id="ARBA00023170"/>
    </source>
</evidence>
<keyword evidence="2 7" id="KW-0812">Transmembrane</keyword>
<dbReference type="OrthoDB" id="5984008at2759"/>
<evidence type="ECO:0000256" key="8">
    <source>
        <dbReference type="SAM" id="SignalP"/>
    </source>
</evidence>
<evidence type="ECO:0000256" key="2">
    <source>
        <dbReference type="ARBA" id="ARBA00022692"/>
    </source>
</evidence>
<dbReference type="PANTHER" id="PTHR30483:SF6">
    <property type="entry name" value="PERIPLASMIC BINDING PROTEIN OF ABC TRANSPORTER FOR NATURAL AMINO ACIDS"/>
    <property type="match status" value="1"/>
</dbReference>
<dbReference type="InterPro" id="IPR051010">
    <property type="entry name" value="BCAA_transport"/>
</dbReference>
<dbReference type="Proteomes" id="UP000283634">
    <property type="component" value="Unassembled WGS sequence"/>
</dbReference>
<dbReference type="EMBL" id="MKGL01000100">
    <property type="protein sequence ID" value="RNF06826.1"/>
    <property type="molecule type" value="Genomic_DNA"/>
</dbReference>
<dbReference type="GO" id="GO:0004930">
    <property type="term" value="F:G protein-coupled receptor activity"/>
    <property type="evidence" value="ECO:0007669"/>
    <property type="project" value="InterPro"/>
</dbReference>
<dbReference type="PRINTS" id="PR00248">
    <property type="entry name" value="GPCRMGR"/>
</dbReference>
<comment type="subcellular location">
    <subcellularLocation>
        <location evidence="1">Membrane</location>
        <topology evidence="1">Multi-pass membrane protein</topology>
    </subcellularLocation>
</comment>
<dbReference type="AlphaFoldDB" id="A0A422NN34"/>
<sequence>MPQSLWPLVVFATCLLVMAGCAKSEKKTLRSAVLLNLQGTKMTGESLETAIGKYITNSGGAVAELFSQRPFILDSNGSLLSALTQVEKLFSDEQSVVDVLFLAETADVAVGVSDALKRSGKAHSLTIISAHTANPALCDVEVNFNTVCLVPRDSVNVRAVLETVSSELAWYSVAVVFGSGAYGTGVESVLDAQVRLARSAPTVVTKVFIKVGGTLEDDDNVIRKVLKYRPTGILCFVSAAELLRLRAAIERLGKQDELFLLGSLEAVNVIDALQGSTHAFKRHWGALFIPKYASVENLVSQAYFDLQHLDDYGALVVSHLFDAMQAIGLAGGASSTAIRSVRFDGFTGTVAFDATTGQREEIVYSLVTKTYTAYQLLITWSRNSSATNPVIRNFNPTETKAVILPSPLRAVTVCMAAAPTCSEAEALNAMVYIFLLQNRKTSSVQRATTFIPLVLDAGLSGVQGLVSLIPVARSCSVFVGPGRDRVALALTPVVNQFAITQLDYNTAEELFSDRMLYPYFSRSTPTNAFNYMIYGDVCAYFAWERVVIVGFDDQFGRARVESMQKTMRQRNIHVEKAHMVPTADKEGLVSTMETVYKKDIARIIILVLPLYGDDAKIFFNLFTEFSYMNKYIFFLSNELCQYAASHPTERNKAQSSFCVFPYVLPKQLEAINKEAAQSGLYKEQAQILLQSGFGAEVDRCNLTTIRSGDAFAVDAAYTVIDSVNRAMNAGVNLNRSVNLLPFVRATSLSGLTGNFSIGKTGNRDVASFGLDIQMINRTLYLGRWNSRKSPSFRYTATEPIVWMTGSKETPADTFRDIHFILGTTVTASPGTIVLSVLGFVGTIAVFAFCYRHYKLQKLVELSLQSNCVPVTEEEMRRLQGAHALKPGV</sequence>
<keyword evidence="5 10" id="KW-0675">Receptor</keyword>
<keyword evidence="11" id="KW-1185">Reference proteome</keyword>
<feature type="domain" description="Receptor ligand binding region" evidence="9">
    <location>
        <begin position="448"/>
        <end position="764"/>
    </location>
</feature>
<feature type="transmembrane region" description="Helical" evidence="7">
    <location>
        <begin position="832"/>
        <end position="850"/>
    </location>
</feature>
<evidence type="ECO:0000313" key="10">
    <source>
        <dbReference type="EMBL" id="RNF06826.1"/>
    </source>
</evidence>
<feature type="chain" id="PRO_5019172927" evidence="8">
    <location>
        <begin position="25"/>
        <end position="888"/>
    </location>
</feature>
<dbReference type="PANTHER" id="PTHR30483">
    <property type="entry name" value="LEUCINE-SPECIFIC-BINDING PROTEIN"/>
    <property type="match status" value="1"/>
</dbReference>
<evidence type="ECO:0000256" key="7">
    <source>
        <dbReference type="SAM" id="Phobius"/>
    </source>
</evidence>
<dbReference type="InterPro" id="IPR000337">
    <property type="entry name" value="GPCR_3"/>
</dbReference>
<evidence type="ECO:0000256" key="3">
    <source>
        <dbReference type="ARBA" id="ARBA00022989"/>
    </source>
</evidence>
<dbReference type="SUPFAM" id="SSF53822">
    <property type="entry name" value="Periplasmic binding protein-like I"/>
    <property type="match status" value="2"/>
</dbReference>
<evidence type="ECO:0000256" key="4">
    <source>
        <dbReference type="ARBA" id="ARBA00023136"/>
    </source>
</evidence>
<dbReference type="GeneID" id="40327592"/>
<dbReference type="InterPro" id="IPR001828">
    <property type="entry name" value="ANF_lig-bd_rcpt"/>
</dbReference>
<gene>
    <name evidence="10" type="ORF">TraAM80_03659</name>
</gene>
<feature type="domain" description="Receptor ligand binding region" evidence="9">
    <location>
        <begin position="73"/>
        <end position="368"/>
    </location>
</feature>
<dbReference type="RefSeq" id="XP_029239477.1">
    <property type="nucleotide sequence ID" value="XM_029380613.1"/>
</dbReference>
<dbReference type="VEuPathDB" id="TriTrypDB:TRSC58_05522"/>
<dbReference type="OMA" id="RTMCMVP"/>
<dbReference type="Gene3D" id="3.40.50.2300">
    <property type="match status" value="4"/>
</dbReference>
<evidence type="ECO:0000259" key="9">
    <source>
        <dbReference type="Pfam" id="PF01094"/>
    </source>
</evidence>
<keyword evidence="3 7" id="KW-1133">Transmembrane helix</keyword>
<keyword evidence="8" id="KW-0732">Signal</keyword>
<evidence type="ECO:0000313" key="11">
    <source>
        <dbReference type="Proteomes" id="UP000283634"/>
    </source>
</evidence>